<evidence type="ECO:0000313" key="2">
    <source>
        <dbReference type="Proteomes" id="UP000708208"/>
    </source>
</evidence>
<feature type="non-terminal residue" evidence="1">
    <location>
        <position position="342"/>
    </location>
</feature>
<comment type="caution">
    <text evidence="1">The sequence shown here is derived from an EMBL/GenBank/DDBJ whole genome shotgun (WGS) entry which is preliminary data.</text>
</comment>
<feature type="non-terminal residue" evidence="1">
    <location>
        <position position="1"/>
    </location>
</feature>
<evidence type="ECO:0000313" key="1">
    <source>
        <dbReference type="EMBL" id="CAG7818005.1"/>
    </source>
</evidence>
<organism evidence="1 2">
    <name type="scientific">Allacma fusca</name>
    <dbReference type="NCBI Taxonomy" id="39272"/>
    <lineage>
        <taxon>Eukaryota</taxon>
        <taxon>Metazoa</taxon>
        <taxon>Ecdysozoa</taxon>
        <taxon>Arthropoda</taxon>
        <taxon>Hexapoda</taxon>
        <taxon>Collembola</taxon>
        <taxon>Symphypleona</taxon>
        <taxon>Sminthuridae</taxon>
        <taxon>Allacma</taxon>
    </lineage>
</organism>
<keyword evidence="2" id="KW-1185">Reference proteome</keyword>
<accession>A0A8J2PK58</accession>
<dbReference type="AlphaFoldDB" id="A0A8J2PK58"/>
<dbReference type="Proteomes" id="UP000708208">
    <property type="component" value="Unassembled WGS sequence"/>
</dbReference>
<gene>
    <name evidence="1" type="ORF">AFUS01_LOCUS28540</name>
</gene>
<proteinExistence type="predicted"/>
<dbReference type="EMBL" id="CAJVCH010409206">
    <property type="protein sequence ID" value="CAG7818005.1"/>
    <property type="molecule type" value="Genomic_DNA"/>
</dbReference>
<reference evidence="1" key="1">
    <citation type="submission" date="2021-06" db="EMBL/GenBank/DDBJ databases">
        <authorList>
            <person name="Hodson N. C."/>
            <person name="Mongue J. A."/>
            <person name="Jaron S. K."/>
        </authorList>
    </citation>
    <scope>NUCLEOTIDE SEQUENCE</scope>
</reference>
<protein>
    <submittedName>
        <fullName evidence="1">Uncharacterized protein</fullName>
    </submittedName>
</protein>
<name>A0A8J2PK58_9HEXA</name>
<sequence>FEKKAIRPNAILLLANITHQLTSPSNPFVKLLRAIRAELRDVVLDTLRPNVLVVLTHLCSLPPRLQEDPTDLVMSIKKLVMSTLNICDVPVEVAENIFQDLNLETVNHYLPTKQWFPRNLFVRIAFSCLAGADPVGQLIMNDGFPALPNKAVQVKIFPVDEIPSCSNAPQVEVEESTGGLAELLDTLKTAWERLSLQEKIECRLQIEDMCDIIIKEEFKGKAQILNSTKDLIKLYQVLNPDLGMESFITKALGVRVPRYDLDPMVGKGYDLLQDSVKDFHLFILGEPIFQQGVYLPKYAVASRCPERKLIWLHSHSKHYLVRRRLSQLNIEFHQRASRSNYP</sequence>